<feature type="active site" evidence="3">
    <location>
        <position position="108"/>
    </location>
</feature>
<dbReference type="Gene3D" id="2.40.70.10">
    <property type="entry name" value="Acid Proteases"/>
    <property type="match status" value="2"/>
</dbReference>
<evidence type="ECO:0000256" key="2">
    <source>
        <dbReference type="ARBA" id="ARBA00022750"/>
    </source>
</evidence>
<dbReference type="PANTHER" id="PTHR47966:SF51">
    <property type="entry name" value="BETA-SITE APP-CLEAVING ENZYME, ISOFORM A-RELATED"/>
    <property type="match status" value="1"/>
</dbReference>
<dbReference type="CDD" id="cd05471">
    <property type="entry name" value="pepsin_like"/>
    <property type="match status" value="1"/>
</dbReference>
<evidence type="ECO:0000259" key="6">
    <source>
        <dbReference type="PROSITE" id="PS51767"/>
    </source>
</evidence>
<dbReference type="InterPro" id="IPR001461">
    <property type="entry name" value="Aspartic_peptidase_A1"/>
</dbReference>
<dbReference type="VEuPathDB" id="FungiDB:DNF11_3975"/>
<dbReference type="PANTHER" id="PTHR47966">
    <property type="entry name" value="BETA-SITE APP-CLEAVING ENZYME, ISOFORM A-RELATED"/>
    <property type="match status" value="1"/>
</dbReference>
<evidence type="ECO:0000256" key="4">
    <source>
        <dbReference type="RuleBase" id="RU000454"/>
    </source>
</evidence>
<comment type="similarity">
    <text evidence="1 4">Belongs to the peptidase A1 family.</text>
</comment>
<feature type="active site" evidence="3">
    <location>
        <position position="271"/>
    </location>
</feature>
<dbReference type="Proteomes" id="UP000269793">
    <property type="component" value="Chromosome VIII"/>
</dbReference>
<keyword evidence="4 7" id="KW-0645">Protease</keyword>
<keyword evidence="2 4" id="KW-0064">Aspartyl protease</keyword>
<dbReference type="InterPro" id="IPR034164">
    <property type="entry name" value="Pepsin-like_dom"/>
</dbReference>
<proteinExistence type="inferred from homology"/>
<reference evidence="7 8" key="1">
    <citation type="submission" date="2018-10" db="EMBL/GenBank/DDBJ databases">
        <title>Complete genome sequence of Malassezia restricta CBS 7877.</title>
        <authorList>
            <person name="Morand S.C."/>
            <person name="Bertignac M."/>
            <person name="Iltis A."/>
            <person name="Kolder I."/>
            <person name="Pirovano W."/>
            <person name="Jourdain R."/>
            <person name="Clavaud C."/>
        </authorList>
    </citation>
    <scope>NUCLEOTIDE SEQUENCE [LARGE SCALE GENOMIC DNA]</scope>
    <source>
        <strain evidence="7 8">CBS 7877</strain>
    </source>
</reference>
<dbReference type="GO" id="GO:0006508">
    <property type="term" value="P:proteolysis"/>
    <property type="evidence" value="ECO:0007669"/>
    <property type="project" value="UniProtKB-KW"/>
</dbReference>
<gene>
    <name evidence="7" type="primary">pr1_3</name>
    <name evidence="7" type="ORF">DNF11_3975</name>
</gene>
<dbReference type="PRINTS" id="PR00792">
    <property type="entry name" value="PEPSIN"/>
</dbReference>
<evidence type="ECO:0000256" key="1">
    <source>
        <dbReference type="ARBA" id="ARBA00007447"/>
    </source>
</evidence>
<dbReference type="InterPro" id="IPR021109">
    <property type="entry name" value="Peptidase_aspartic_dom_sf"/>
</dbReference>
<evidence type="ECO:0000313" key="8">
    <source>
        <dbReference type="Proteomes" id="UP000269793"/>
    </source>
</evidence>
<feature type="domain" description="Peptidase A1" evidence="6">
    <location>
        <begin position="90"/>
        <end position="378"/>
    </location>
</feature>
<evidence type="ECO:0000256" key="3">
    <source>
        <dbReference type="PIRSR" id="PIRSR601461-1"/>
    </source>
</evidence>
<dbReference type="Pfam" id="PF00026">
    <property type="entry name" value="Asp"/>
    <property type="match status" value="1"/>
</dbReference>
<dbReference type="AlphaFoldDB" id="A0A3G2S9Z9"/>
<dbReference type="EC" id="3.4.23.-" evidence="7"/>
<organism evidence="7 8">
    <name type="scientific">Malassezia restricta (strain ATCC 96810 / NBRC 103918 / CBS 7877)</name>
    <name type="common">Seborrheic dermatitis infection agent</name>
    <dbReference type="NCBI Taxonomy" id="425264"/>
    <lineage>
        <taxon>Eukaryota</taxon>
        <taxon>Fungi</taxon>
        <taxon>Dikarya</taxon>
        <taxon>Basidiomycota</taxon>
        <taxon>Ustilaginomycotina</taxon>
        <taxon>Malasseziomycetes</taxon>
        <taxon>Malasseziales</taxon>
        <taxon>Malasseziaceae</taxon>
        <taxon>Malassezia</taxon>
    </lineage>
</organism>
<keyword evidence="8" id="KW-1185">Reference proteome</keyword>
<name>A0A3G2S9Z9_MALR7</name>
<dbReference type="GO" id="GO:0004190">
    <property type="term" value="F:aspartic-type endopeptidase activity"/>
    <property type="evidence" value="ECO:0007669"/>
    <property type="project" value="UniProtKB-KW"/>
</dbReference>
<dbReference type="SUPFAM" id="SSF50630">
    <property type="entry name" value="Acid proteases"/>
    <property type="match status" value="1"/>
</dbReference>
<dbReference type="InterPro" id="IPR033121">
    <property type="entry name" value="PEPTIDASE_A1"/>
</dbReference>
<feature type="chain" id="PRO_5018231830" evidence="5">
    <location>
        <begin position="18"/>
        <end position="381"/>
    </location>
</feature>
<sequence>MLVFPTLALLLASLSSAARIDLVRDEASHDASIEADMQYVLHKYAAIARHHYNRTGEHLNIVNLEYVDQLRANAQKRASSQTRLRKSKNWSGQIEVGFPPQKSLVVFDTGSADLFVDKSSYHPKLSLTSKNVHKPFDFSYETLHVYGDVYIDDVSIGGVKAKQVPLGHGSKDFDGEVTGGTLGLSFATAENRVHGFEQDPFMWAAKKQHLIQSSTYQFTLRPNGKATLNVGKIDLFELGGLITWSDKNTDKTFWRTTVEFNGHKMENALLDTGTNVITGPNDQIKDILDQIDGMDVQVLEDGSYQGTYDCRHPPNLEFKVLGQTFKLPEEALNFGYAGDKCFSSIIGSPGMNEWLLGSPFFQVGSIIFNFDVRRMGIAKSS</sequence>
<dbReference type="PROSITE" id="PS51767">
    <property type="entry name" value="PEPTIDASE_A1"/>
    <property type="match status" value="1"/>
</dbReference>
<accession>A0A3G2S9Z9</accession>
<evidence type="ECO:0000313" key="7">
    <source>
        <dbReference type="EMBL" id="AYO44925.1"/>
    </source>
</evidence>
<evidence type="ECO:0000256" key="5">
    <source>
        <dbReference type="SAM" id="SignalP"/>
    </source>
</evidence>
<feature type="signal peptide" evidence="5">
    <location>
        <begin position="1"/>
        <end position="17"/>
    </location>
</feature>
<dbReference type="OrthoDB" id="15189at2759"/>
<keyword evidence="5" id="KW-0732">Signal</keyword>
<dbReference type="EMBL" id="CP033155">
    <property type="protein sequence ID" value="AYO44925.1"/>
    <property type="molecule type" value="Genomic_DNA"/>
</dbReference>
<dbReference type="InterPro" id="IPR001969">
    <property type="entry name" value="Aspartic_peptidase_AS"/>
</dbReference>
<keyword evidence="4 7" id="KW-0378">Hydrolase</keyword>
<protein>
    <submittedName>
        <fullName evidence="7">Aspartic protease</fullName>
        <ecNumber evidence="7">3.4.23.-</ecNumber>
    </submittedName>
</protein>
<dbReference type="PROSITE" id="PS00141">
    <property type="entry name" value="ASP_PROTEASE"/>
    <property type="match status" value="1"/>
</dbReference>